<dbReference type="Gene3D" id="2.40.10.120">
    <property type="match status" value="1"/>
</dbReference>
<dbReference type="STRING" id="1618659.UV11_C0028G0004"/>
<proteinExistence type="predicted"/>
<dbReference type="SUPFAM" id="SSF50494">
    <property type="entry name" value="Trypsin-like serine proteases"/>
    <property type="match status" value="1"/>
</dbReference>
<keyword evidence="1" id="KW-1133">Transmembrane helix</keyword>
<evidence type="ECO:0000256" key="1">
    <source>
        <dbReference type="SAM" id="Phobius"/>
    </source>
</evidence>
<dbReference type="Proteomes" id="UP000034036">
    <property type="component" value="Unassembled WGS sequence"/>
</dbReference>
<dbReference type="EMBL" id="LCDF01000028">
    <property type="protein sequence ID" value="KKS46505.1"/>
    <property type="molecule type" value="Genomic_DNA"/>
</dbReference>
<evidence type="ECO:0008006" key="4">
    <source>
        <dbReference type="Google" id="ProtNLM"/>
    </source>
</evidence>
<feature type="transmembrane region" description="Helical" evidence="1">
    <location>
        <begin position="6"/>
        <end position="28"/>
    </location>
</feature>
<sequence>MNLNKFLSLFIVVISGSVLLILGLAYFLGQKSVKYEDKEVNDSIFIEDEISVEKNGGIAIKEEPQPKVEKKVEPKEDILPKKEEAGPDLGQPAQNQVIPVVPEAMKSDEIWKKAVLAMVNILCEDSNKNTYILGSGAIVHPKGYILTNGHLAEYFDKEGVSCILRRGSPAYDLARAKIIYLPEQASKINDSDVPVNDAAILKITSLVSGGNLPENFEYFEFDPFYRPKDGDSLYSLSYPSEFLGSQTLVANTTLLFTIGTVDKLITIDDDTANAEGAYLKGELSAQHGSSGGIFLDVYTGKISGLFVGLTEGKTTAERKQFIFLSSYIDSIIKKGKGLGLADFLSSNP</sequence>
<evidence type="ECO:0000313" key="3">
    <source>
        <dbReference type="Proteomes" id="UP000034036"/>
    </source>
</evidence>
<keyword evidence="1" id="KW-0812">Transmembrane</keyword>
<name>A0A0G0ZCP8_9BACT</name>
<reference evidence="2" key="1">
    <citation type="journal article" date="2015" name="Nature">
        <title>rRNA introns, odd ribosomes, and small enigmatic genomes across a large radiation of phyla.</title>
        <authorList>
            <person name="Brown C.T."/>
            <person name="Hug L.A."/>
            <person name="Thomas B.C."/>
            <person name="Sharon I."/>
            <person name="Castelle C.J."/>
            <person name="Singh A."/>
            <person name="Wilkins M.J."/>
            <person name="Williams K.H."/>
            <person name="Banfield J.F."/>
        </authorList>
    </citation>
    <scope>NUCLEOTIDE SEQUENCE [LARGE SCALE GENOMIC DNA]</scope>
</reference>
<dbReference type="InterPro" id="IPR009003">
    <property type="entry name" value="Peptidase_S1_PA"/>
</dbReference>
<organism evidence="2 3">
    <name type="scientific">Candidatus Giovannonibacteria bacterium GW2011_GWF2_42_19</name>
    <dbReference type="NCBI Taxonomy" id="1618659"/>
    <lineage>
        <taxon>Bacteria</taxon>
        <taxon>Candidatus Giovannoniibacteriota</taxon>
    </lineage>
</organism>
<accession>A0A0G0ZCP8</accession>
<dbReference type="Pfam" id="PF13365">
    <property type="entry name" value="Trypsin_2"/>
    <property type="match status" value="1"/>
</dbReference>
<comment type="caution">
    <text evidence="2">The sequence shown here is derived from an EMBL/GenBank/DDBJ whole genome shotgun (WGS) entry which is preliminary data.</text>
</comment>
<keyword evidence="1" id="KW-0472">Membrane</keyword>
<gene>
    <name evidence="2" type="ORF">UV11_C0028G0004</name>
</gene>
<protein>
    <recommendedName>
        <fullName evidence="4">Serine protease</fullName>
    </recommendedName>
</protein>
<dbReference type="AlphaFoldDB" id="A0A0G0ZCP8"/>
<evidence type="ECO:0000313" key="2">
    <source>
        <dbReference type="EMBL" id="KKS46505.1"/>
    </source>
</evidence>